<feature type="compositionally biased region" description="Low complexity" evidence="1">
    <location>
        <begin position="1"/>
        <end position="16"/>
    </location>
</feature>
<keyword evidence="4" id="KW-1185">Reference proteome</keyword>
<protein>
    <recommendedName>
        <fullName evidence="5">Transmembrane protein</fullName>
    </recommendedName>
</protein>
<organism evidence="3 4">
    <name type="scientific">Novipirellula caenicola</name>
    <dbReference type="NCBI Taxonomy" id="1536901"/>
    <lineage>
        <taxon>Bacteria</taxon>
        <taxon>Pseudomonadati</taxon>
        <taxon>Planctomycetota</taxon>
        <taxon>Planctomycetia</taxon>
        <taxon>Pirellulales</taxon>
        <taxon>Pirellulaceae</taxon>
        <taxon>Novipirellula</taxon>
    </lineage>
</organism>
<evidence type="ECO:0000256" key="1">
    <source>
        <dbReference type="SAM" id="MobiDB-lite"/>
    </source>
</evidence>
<keyword evidence="2" id="KW-0812">Transmembrane</keyword>
<gene>
    <name evidence="3" type="ORF">Rcae01_02999</name>
</gene>
<sequence length="266" mass="29937">MSTTASTSSPASSAGSEPRRLRKQRGSLKRWVIVIGTILVSLFVLLFVRTQGYVSGREISPDTFVMRDFQFYEIPMVHLQITPIRRTASTPKTAIYLRQKKLIVDPSTSSGRWDLVRITRGFTGATPMDGQLLVDQLSLEHQGNEYWRQWSIDHPAHAKVFWPVIQRLADRELYLLMPPLFELAQRKQTAAELTTQINQLLVLQYRDLILDMRSADRSELAAGLLKEALMDFPESNELKALSQPDVAADNQASLPAVASVSELSAK</sequence>
<evidence type="ECO:0008006" key="5">
    <source>
        <dbReference type="Google" id="ProtNLM"/>
    </source>
</evidence>
<feature type="region of interest" description="Disordered" evidence="1">
    <location>
        <begin position="1"/>
        <end position="21"/>
    </location>
</feature>
<reference evidence="3 4" key="1">
    <citation type="submission" date="2024-02" db="EMBL/GenBank/DDBJ databases">
        <title>Rhodopirellula caenicola NBRC 110016.</title>
        <authorList>
            <person name="Ichikawa N."/>
            <person name="Katano-Makiyama Y."/>
            <person name="Hidaka K."/>
        </authorList>
    </citation>
    <scope>NUCLEOTIDE SEQUENCE [LARGE SCALE GENOMIC DNA]</scope>
    <source>
        <strain evidence="3 4">NBRC 110016</strain>
    </source>
</reference>
<dbReference type="EMBL" id="BAABRO010000005">
    <property type="protein sequence ID" value="GAA5507543.1"/>
    <property type="molecule type" value="Genomic_DNA"/>
</dbReference>
<evidence type="ECO:0000313" key="3">
    <source>
        <dbReference type="EMBL" id="GAA5507543.1"/>
    </source>
</evidence>
<evidence type="ECO:0000313" key="4">
    <source>
        <dbReference type="Proteomes" id="UP001416858"/>
    </source>
</evidence>
<evidence type="ECO:0000256" key="2">
    <source>
        <dbReference type="SAM" id="Phobius"/>
    </source>
</evidence>
<dbReference type="Proteomes" id="UP001416858">
    <property type="component" value="Unassembled WGS sequence"/>
</dbReference>
<keyword evidence="2" id="KW-0472">Membrane</keyword>
<keyword evidence="2" id="KW-1133">Transmembrane helix</keyword>
<comment type="caution">
    <text evidence="3">The sequence shown here is derived from an EMBL/GenBank/DDBJ whole genome shotgun (WGS) entry which is preliminary data.</text>
</comment>
<proteinExistence type="predicted"/>
<feature type="transmembrane region" description="Helical" evidence="2">
    <location>
        <begin position="28"/>
        <end position="48"/>
    </location>
</feature>
<accession>A0ABP9VTJ4</accession>
<name>A0ABP9VTJ4_9BACT</name>